<gene>
    <name evidence="2" type="ORF">CBR_g54058</name>
</gene>
<comment type="caution">
    <text evidence="2">The sequence shown here is derived from an EMBL/GenBank/DDBJ whole genome shotgun (WGS) entry which is preliminary data.</text>
</comment>
<dbReference type="EMBL" id="BFEA01000977">
    <property type="protein sequence ID" value="GBG91962.1"/>
    <property type="molecule type" value="Genomic_DNA"/>
</dbReference>
<feature type="compositionally biased region" description="Low complexity" evidence="1">
    <location>
        <begin position="47"/>
        <end position="57"/>
    </location>
</feature>
<feature type="region of interest" description="Disordered" evidence="1">
    <location>
        <begin position="1"/>
        <end position="69"/>
    </location>
</feature>
<feature type="region of interest" description="Disordered" evidence="1">
    <location>
        <begin position="213"/>
        <end position="233"/>
    </location>
</feature>
<feature type="compositionally biased region" description="Basic and acidic residues" evidence="1">
    <location>
        <begin position="159"/>
        <end position="183"/>
    </location>
</feature>
<accession>A0A388MBW7</accession>
<dbReference type="Proteomes" id="UP000265515">
    <property type="component" value="Unassembled WGS sequence"/>
</dbReference>
<dbReference type="Gramene" id="GBG91962">
    <property type="protein sequence ID" value="GBG91962"/>
    <property type="gene ID" value="CBR_g54058"/>
</dbReference>
<reference evidence="2 3" key="1">
    <citation type="journal article" date="2018" name="Cell">
        <title>The Chara Genome: Secondary Complexity and Implications for Plant Terrestrialization.</title>
        <authorList>
            <person name="Nishiyama T."/>
            <person name="Sakayama H."/>
            <person name="Vries J.D."/>
            <person name="Buschmann H."/>
            <person name="Saint-Marcoux D."/>
            <person name="Ullrich K.K."/>
            <person name="Haas F.B."/>
            <person name="Vanderstraeten L."/>
            <person name="Becker D."/>
            <person name="Lang D."/>
            <person name="Vosolsobe S."/>
            <person name="Rombauts S."/>
            <person name="Wilhelmsson P.K.I."/>
            <person name="Janitza P."/>
            <person name="Kern R."/>
            <person name="Heyl A."/>
            <person name="Rumpler F."/>
            <person name="Villalobos L.I.A.C."/>
            <person name="Clay J.M."/>
            <person name="Skokan R."/>
            <person name="Toyoda A."/>
            <person name="Suzuki Y."/>
            <person name="Kagoshima H."/>
            <person name="Schijlen E."/>
            <person name="Tajeshwar N."/>
            <person name="Catarino B."/>
            <person name="Hetherington A.J."/>
            <person name="Saltykova A."/>
            <person name="Bonnot C."/>
            <person name="Breuninger H."/>
            <person name="Symeonidi A."/>
            <person name="Radhakrishnan G.V."/>
            <person name="Van Nieuwerburgh F."/>
            <person name="Deforce D."/>
            <person name="Chang C."/>
            <person name="Karol K.G."/>
            <person name="Hedrich R."/>
            <person name="Ulvskov P."/>
            <person name="Glockner G."/>
            <person name="Delwiche C.F."/>
            <person name="Petrasek J."/>
            <person name="Van de Peer Y."/>
            <person name="Friml J."/>
            <person name="Beilby M."/>
            <person name="Dolan L."/>
            <person name="Kohara Y."/>
            <person name="Sugano S."/>
            <person name="Fujiyama A."/>
            <person name="Delaux P.-M."/>
            <person name="Quint M."/>
            <person name="TheiBen G."/>
            <person name="Hagemann M."/>
            <person name="Harholt J."/>
            <person name="Dunand C."/>
            <person name="Zachgo S."/>
            <person name="Langdale J."/>
            <person name="Maumus F."/>
            <person name="Straeten D.V.D."/>
            <person name="Gould S.B."/>
            <person name="Rensing S.A."/>
        </authorList>
    </citation>
    <scope>NUCLEOTIDE SEQUENCE [LARGE SCALE GENOMIC DNA]</scope>
    <source>
        <strain evidence="2 3">S276</strain>
    </source>
</reference>
<organism evidence="2 3">
    <name type="scientific">Chara braunii</name>
    <name type="common">Braun's stonewort</name>
    <dbReference type="NCBI Taxonomy" id="69332"/>
    <lineage>
        <taxon>Eukaryota</taxon>
        <taxon>Viridiplantae</taxon>
        <taxon>Streptophyta</taxon>
        <taxon>Charophyceae</taxon>
        <taxon>Charales</taxon>
        <taxon>Characeae</taxon>
        <taxon>Chara</taxon>
    </lineage>
</organism>
<feature type="compositionally biased region" description="Basic and acidic residues" evidence="1">
    <location>
        <begin position="90"/>
        <end position="116"/>
    </location>
</feature>
<feature type="compositionally biased region" description="Pro residues" evidence="1">
    <location>
        <begin position="1"/>
        <end position="15"/>
    </location>
</feature>
<dbReference type="AlphaFoldDB" id="A0A388MBW7"/>
<evidence type="ECO:0000256" key="1">
    <source>
        <dbReference type="SAM" id="MobiDB-lite"/>
    </source>
</evidence>
<evidence type="ECO:0000313" key="2">
    <source>
        <dbReference type="EMBL" id="GBG91962.1"/>
    </source>
</evidence>
<protein>
    <submittedName>
        <fullName evidence="2">Uncharacterized protein</fullName>
    </submittedName>
</protein>
<feature type="region of interest" description="Disordered" evidence="1">
    <location>
        <begin position="83"/>
        <end position="183"/>
    </location>
</feature>
<feature type="compositionally biased region" description="Basic and acidic residues" evidence="1">
    <location>
        <begin position="131"/>
        <end position="152"/>
    </location>
</feature>
<name>A0A388MBW7_CHABU</name>
<proteinExistence type="predicted"/>
<sequence length="233" mass="23961">MPMPLPTTSSQPPPSSIAGGDPAAGLSGAGVQGSGAQALIKPEKSSEGQASSAEGSATPKDNAKQGGGILPDLKARLLAKLADAAADGKTGSREEKAKAGRKTPDKKPGSRDENAKKGRSTPGKKPGSGTPDKKGGKGRATPDRSATPDKKAGKGSATPDKKGGKGRGAPDPREEKPLDPKEIVYPEHILQVVDAEAVRDVLLANYLTKEPHTQLRQSEEAKKLLNDVSNETK</sequence>
<evidence type="ECO:0000313" key="3">
    <source>
        <dbReference type="Proteomes" id="UP000265515"/>
    </source>
</evidence>
<keyword evidence="3" id="KW-1185">Reference proteome</keyword>